<dbReference type="Proteomes" id="UP000002019">
    <property type="component" value="Chromosome"/>
</dbReference>
<feature type="transmembrane region" description="Helical" evidence="6">
    <location>
        <begin position="243"/>
        <end position="263"/>
    </location>
</feature>
<dbReference type="AlphaFoldDB" id="B0VIN9"/>
<dbReference type="PANTHER" id="PTHR39087:SF2">
    <property type="entry name" value="UPF0104 MEMBRANE PROTEIN MJ1595"/>
    <property type="match status" value="1"/>
</dbReference>
<accession>B0VIN9</accession>
<evidence type="ECO:0000256" key="5">
    <source>
        <dbReference type="ARBA" id="ARBA00023136"/>
    </source>
</evidence>
<evidence type="ECO:0000313" key="8">
    <source>
        <dbReference type="Proteomes" id="UP000002019"/>
    </source>
</evidence>
<keyword evidence="4 6" id="KW-1133">Transmembrane helix</keyword>
<dbReference type="GO" id="GO:0005886">
    <property type="term" value="C:plasma membrane"/>
    <property type="evidence" value="ECO:0007669"/>
    <property type="project" value="UniProtKB-SubCell"/>
</dbReference>
<feature type="transmembrane region" description="Helical" evidence="6">
    <location>
        <begin position="275"/>
        <end position="301"/>
    </location>
</feature>
<feature type="transmembrane region" description="Helical" evidence="6">
    <location>
        <begin position="216"/>
        <end position="237"/>
    </location>
</feature>
<evidence type="ECO:0000256" key="6">
    <source>
        <dbReference type="SAM" id="Phobius"/>
    </source>
</evidence>
<evidence type="ECO:0000256" key="1">
    <source>
        <dbReference type="ARBA" id="ARBA00004651"/>
    </source>
</evidence>
<evidence type="ECO:0000256" key="3">
    <source>
        <dbReference type="ARBA" id="ARBA00022692"/>
    </source>
</evidence>
<proteinExistence type="predicted"/>
<keyword evidence="3 6" id="KW-0812">Transmembrane</keyword>
<dbReference type="NCBIfam" id="TIGR00374">
    <property type="entry name" value="flippase-like domain"/>
    <property type="match status" value="1"/>
</dbReference>
<evidence type="ECO:0000256" key="4">
    <source>
        <dbReference type="ARBA" id="ARBA00022989"/>
    </source>
</evidence>
<feature type="transmembrane region" description="Helical" evidence="6">
    <location>
        <begin position="7"/>
        <end position="26"/>
    </location>
</feature>
<sequence length="334" mass="37481">MTRKNRNSLVIGLIIGILLLAAWLYYTPLEEIKAQIAQVNYNWVIIASVAYLSAYFLRSLRWRLLIPAPANPGIFKTWLYAMAGNLLNYLIPIRAGDFARAWFIKKNYSLPYMKALPSVFVDKVFDTIAILFIIIVLPFTTIELSTPMVILLCLLLLIFIVAFAILLISVWKKELAVKIISSLFSWLPQKAKAKINPGIEMFISELNLFEHHTFKLVSALFLTAGGVLLDGTYFYLLFRAFGIFYPFALVLFGYTLINLSYAIPQPPAQLGSNEWMMIIIFSIGFGLTKTTASAIMAFGHILTAGLMSLWGIIAFAVLGPELLFTAIKGDKIND</sequence>
<dbReference type="InterPro" id="IPR022791">
    <property type="entry name" value="L-PG_synthase/AglD"/>
</dbReference>
<dbReference type="KEGG" id="caci:CLOAM1324"/>
<evidence type="ECO:0000256" key="2">
    <source>
        <dbReference type="ARBA" id="ARBA00022475"/>
    </source>
</evidence>
<dbReference type="OrthoDB" id="161798at2"/>
<dbReference type="Pfam" id="PF03706">
    <property type="entry name" value="LPG_synthase_TM"/>
    <property type="match status" value="1"/>
</dbReference>
<feature type="transmembrane region" description="Helical" evidence="6">
    <location>
        <begin position="148"/>
        <end position="171"/>
    </location>
</feature>
<feature type="transmembrane region" description="Helical" evidence="6">
    <location>
        <begin position="38"/>
        <end position="57"/>
    </location>
</feature>
<keyword evidence="8" id="KW-1185">Reference proteome</keyword>
<name>B0VIN9_CLOAI</name>
<keyword evidence="5 6" id="KW-0472">Membrane</keyword>
<feature type="transmembrane region" description="Helical" evidence="6">
    <location>
        <begin position="124"/>
        <end position="142"/>
    </location>
</feature>
<dbReference type="PANTHER" id="PTHR39087">
    <property type="entry name" value="UPF0104 MEMBRANE PROTEIN MJ1595"/>
    <property type="match status" value="1"/>
</dbReference>
<gene>
    <name evidence="7" type="ordered locus">CLOAM1324</name>
</gene>
<feature type="transmembrane region" description="Helical" evidence="6">
    <location>
        <begin position="307"/>
        <end position="327"/>
    </location>
</feature>
<comment type="subcellular location">
    <subcellularLocation>
        <location evidence="1">Cell membrane</location>
        <topology evidence="1">Multi-pass membrane protein</topology>
    </subcellularLocation>
</comment>
<dbReference type="HOGENOM" id="CLU_048072_3_1_0"/>
<protein>
    <submittedName>
        <fullName evidence="7">Uncharacterized protein</fullName>
    </submittedName>
</protein>
<dbReference type="eggNOG" id="COG0392">
    <property type="taxonomic scope" value="Bacteria"/>
</dbReference>
<evidence type="ECO:0000313" key="7">
    <source>
        <dbReference type="EMBL" id="CAO81180.1"/>
    </source>
</evidence>
<organism evidence="7 8">
    <name type="scientific">Cloacimonas acidaminovorans (strain Evry)</name>
    <dbReference type="NCBI Taxonomy" id="459349"/>
    <lineage>
        <taxon>Bacteria</taxon>
        <taxon>Pseudomonadati</taxon>
        <taxon>Candidatus Cloacimonadota</taxon>
        <taxon>Candidatus Cloacimonadia</taxon>
        <taxon>Candidatus Cloacimonadales</taxon>
        <taxon>Candidatus Cloacimonadaceae</taxon>
        <taxon>Candidatus Cloacimonas</taxon>
    </lineage>
</organism>
<dbReference type="RefSeq" id="WP_015425038.1">
    <property type="nucleotide sequence ID" value="NC_020449.1"/>
</dbReference>
<keyword evidence="2" id="KW-1003">Cell membrane</keyword>
<dbReference type="STRING" id="459349.CLOAM1324"/>
<reference evidence="7 8" key="1">
    <citation type="journal article" date="2008" name="J. Bacteriol.">
        <title>'Candidatus Cloacamonas acidaminovorans': genome sequence reconstruction provides a first glimpse of a new bacterial division.</title>
        <authorList>
            <person name="Pelletier E."/>
            <person name="Kreimeyer A."/>
            <person name="Bocs S."/>
            <person name="Rouy Z."/>
            <person name="Gyapay G."/>
            <person name="Chouari R."/>
            <person name="Riviere D."/>
            <person name="Ganesan A."/>
            <person name="Daegelen P."/>
            <person name="Sghir A."/>
            <person name="Cohen G.N."/>
            <person name="Medigue C."/>
            <person name="Weissenbach J."/>
            <person name="Le Paslier D."/>
        </authorList>
    </citation>
    <scope>NUCLEOTIDE SEQUENCE [LARGE SCALE GENOMIC DNA]</scope>
    <source>
        <strain evidence="8">Evry</strain>
    </source>
</reference>
<dbReference type="EMBL" id="CU466930">
    <property type="protein sequence ID" value="CAO81180.1"/>
    <property type="molecule type" value="Genomic_DNA"/>
</dbReference>